<dbReference type="STRING" id="7240.B4NSQ6"/>
<evidence type="ECO:0000256" key="2">
    <source>
        <dbReference type="SAM" id="SignalP"/>
    </source>
</evidence>
<proteinExistence type="predicted"/>
<reference evidence="3 4" key="1">
    <citation type="journal article" date="2007" name="Nature">
        <title>Evolution of genes and genomes on the Drosophila phylogeny.</title>
        <authorList>
            <consortium name="Drosophila 12 Genomes Consortium"/>
            <person name="Clark A.G."/>
            <person name="Eisen M.B."/>
            <person name="Smith D.R."/>
            <person name="Bergman C.M."/>
            <person name="Oliver B."/>
            <person name="Markow T.A."/>
            <person name="Kaufman T.C."/>
            <person name="Kellis M."/>
            <person name="Gelbart W."/>
            <person name="Iyer V.N."/>
            <person name="Pollard D.A."/>
            <person name="Sackton T.B."/>
            <person name="Larracuente A.M."/>
            <person name="Singh N.D."/>
            <person name="Abad J.P."/>
            <person name="Abt D.N."/>
            <person name="Adryan B."/>
            <person name="Aguade M."/>
            <person name="Akashi H."/>
            <person name="Anderson W.W."/>
            <person name="Aquadro C.F."/>
            <person name="Ardell D.H."/>
            <person name="Arguello R."/>
            <person name="Artieri C.G."/>
            <person name="Barbash D.A."/>
            <person name="Barker D."/>
            <person name="Barsanti P."/>
            <person name="Batterham P."/>
            <person name="Batzoglou S."/>
            <person name="Begun D."/>
            <person name="Bhutkar A."/>
            <person name="Blanco E."/>
            <person name="Bosak S.A."/>
            <person name="Bradley R.K."/>
            <person name="Brand A.D."/>
            <person name="Brent M.R."/>
            <person name="Brooks A.N."/>
            <person name="Brown R.H."/>
            <person name="Butlin R.K."/>
            <person name="Caggese C."/>
            <person name="Calvi B.R."/>
            <person name="Bernardo de Carvalho A."/>
            <person name="Caspi A."/>
            <person name="Castrezana S."/>
            <person name="Celniker S.E."/>
            <person name="Chang J.L."/>
            <person name="Chapple C."/>
            <person name="Chatterji S."/>
            <person name="Chinwalla A."/>
            <person name="Civetta A."/>
            <person name="Clifton S.W."/>
            <person name="Comeron J.M."/>
            <person name="Costello J.C."/>
            <person name="Coyne J.A."/>
            <person name="Daub J."/>
            <person name="David R.G."/>
            <person name="Delcher A.L."/>
            <person name="Delehaunty K."/>
            <person name="Do C.B."/>
            <person name="Ebling H."/>
            <person name="Edwards K."/>
            <person name="Eickbush T."/>
            <person name="Evans J.D."/>
            <person name="Filipski A."/>
            <person name="Findeiss S."/>
            <person name="Freyhult E."/>
            <person name="Fulton L."/>
            <person name="Fulton R."/>
            <person name="Garcia A.C."/>
            <person name="Gardiner A."/>
            <person name="Garfield D.A."/>
            <person name="Garvin B.E."/>
            <person name="Gibson G."/>
            <person name="Gilbert D."/>
            <person name="Gnerre S."/>
            <person name="Godfrey J."/>
            <person name="Good R."/>
            <person name="Gotea V."/>
            <person name="Gravely B."/>
            <person name="Greenberg A.J."/>
            <person name="Griffiths-Jones S."/>
            <person name="Gross S."/>
            <person name="Guigo R."/>
            <person name="Gustafson E.A."/>
            <person name="Haerty W."/>
            <person name="Hahn M.W."/>
            <person name="Halligan D.L."/>
            <person name="Halpern A.L."/>
            <person name="Halter G.M."/>
            <person name="Han M.V."/>
            <person name="Heger A."/>
            <person name="Hillier L."/>
            <person name="Hinrichs A.S."/>
            <person name="Holmes I."/>
            <person name="Hoskins R.A."/>
            <person name="Hubisz M.J."/>
            <person name="Hultmark D."/>
            <person name="Huntley M.A."/>
            <person name="Jaffe D.B."/>
            <person name="Jagadeeshan S."/>
            <person name="Jeck W.R."/>
            <person name="Johnson J."/>
            <person name="Jones C.D."/>
            <person name="Jordan W.C."/>
            <person name="Karpen G.H."/>
            <person name="Kataoka E."/>
            <person name="Keightley P.D."/>
            <person name="Kheradpour P."/>
            <person name="Kirkness E.F."/>
            <person name="Koerich L.B."/>
            <person name="Kristiansen K."/>
            <person name="Kudrna D."/>
            <person name="Kulathinal R.J."/>
            <person name="Kumar S."/>
            <person name="Kwok R."/>
            <person name="Lander E."/>
            <person name="Langley C.H."/>
            <person name="Lapoint R."/>
            <person name="Lazzaro B.P."/>
            <person name="Lee S.J."/>
            <person name="Levesque L."/>
            <person name="Li R."/>
            <person name="Lin C.F."/>
            <person name="Lin M.F."/>
            <person name="Lindblad-Toh K."/>
            <person name="Llopart A."/>
            <person name="Long M."/>
            <person name="Low L."/>
            <person name="Lozovsky E."/>
            <person name="Lu J."/>
            <person name="Luo M."/>
            <person name="Machado C.A."/>
            <person name="Makalowski W."/>
            <person name="Marzo M."/>
            <person name="Matsuda M."/>
            <person name="Matzkin L."/>
            <person name="McAllister B."/>
            <person name="McBride C.S."/>
            <person name="McKernan B."/>
            <person name="McKernan K."/>
            <person name="Mendez-Lago M."/>
            <person name="Minx P."/>
            <person name="Mollenhauer M.U."/>
            <person name="Montooth K."/>
            <person name="Mount S.M."/>
            <person name="Mu X."/>
            <person name="Myers E."/>
            <person name="Negre B."/>
            <person name="Newfeld S."/>
            <person name="Nielsen R."/>
            <person name="Noor M.A."/>
            <person name="O'Grady P."/>
            <person name="Pachter L."/>
            <person name="Papaceit M."/>
            <person name="Parisi M.J."/>
            <person name="Parisi M."/>
            <person name="Parts L."/>
            <person name="Pedersen J.S."/>
            <person name="Pesole G."/>
            <person name="Phillippy A.M."/>
            <person name="Ponting C.P."/>
            <person name="Pop M."/>
            <person name="Porcelli D."/>
            <person name="Powell J.R."/>
            <person name="Prohaska S."/>
            <person name="Pruitt K."/>
            <person name="Puig M."/>
            <person name="Quesneville H."/>
            <person name="Ram K.R."/>
            <person name="Rand D."/>
            <person name="Rasmussen M.D."/>
            <person name="Reed L.K."/>
            <person name="Reenan R."/>
            <person name="Reily A."/>
            <person name="Remington K.A."/>
            <person name="Rieger T.T."/>
            <person name="Ritchie M.G."/>
            <person name="Robin C."/>
            <person name="Rogers Y.H."/>
            <person name="Rohde C."/>
            <person name="Rozas J."/>
            <person name="Rubenfield M.J."/>
            <person name="Ruiz A."/>
            <person name="Russo S."/>
            <person name="Salzberg S.L."/>
            <person name="Sanchez-Gracia A."/>
            <person name="Saranga D.J."/>
            <person name="Sato H."/>
            <person name="Schaeffer S.W."/>
            <person name="Schatz M.C."/>
            <person name="Schlenke T."/>
            <person name="Schwartz R."/>
            <person name="Segarra C."/>
            <person name="Singh R.S."/>
            <person name="Sirot L."/>
            <person name="Sirota M."/>
            <person name="Sisneros N.B."/>
            <person name="Smith C.D."/>
            <person name="Smith T.F."/>
            <person name="Spieth J."/>
            <person name="Stage D.E."/>
            <person name="Stark A."/>
            <person name="Stephan W."/>
            <person name="Strausberg R.L."/>
            <person name="Strempel S."/>
            <person name="Sturgill D."/>
            <person name="Sutton G."/>
            <person name="Sutton G.G."/>
            <person name="Tao W."/>
            <person name="Teichmann S."/>
            <person name="Tobari Y.N."/>
            <person name="Tomimura Y."/>
            <person name="Tsolas J.M."/>
            <person name="Valente V.L."/>
            <person name="Venter E."/>
            <person name="Venter J.C."/>
            <person name="Vicario S."/>
            <person name="Vieira F.G."/>
            <person name="Vilella A.J."/>
            <person name="Villasante A."/>
            <person name="Walenz B."/>
            <person name="Wang J."/>
            <person name="Wasserman M."/>
            <person name="Watts T."/>
            <person name="Wilson D."/>
            <person name="Wilson R.K."/>
            <person name="Wing R.A."/>
            <person name="Wolfner M.F."/>
            <person name="Wong A."/>
            <person name="Wong G.K."/>
            <person name="Wu C.I."/>
            <person name="Wu G."/>
            <person name="Yamamoto D."/>
            <person name="Yang H.P."/>
            <person name="Yang S.P."/>
            <person name="Yorke J.A."/>
            <person name="Yoshida K."/>
            <person name="Zdobnov E."/>
            <person name="Zhang P."/>
            <person name="Zhang Y."/>
            <person name="Zimin A.V."/>
            <person name="Baldwin J."/>
            <person name="Abdouelleil A."/>
            <person name="Abdulkadir J."/>
            <person name="Abebe A."/>
            <person name="Abera B."/>
            <person name="Abreu J."/>
            <person name="Acer S.C."/>
            <person name="Aftuck L."/>
            <person name="Alexander A."/>
            <person name="An P."/>
            <person name="Anderson E."/>
            <person name="Anderson S."/>
            <person name="Arachi H."/>
            <person name="Azer M."/>
            <person name="Bachantsang P."/>
            <person name="Barry A."/>
            <person name="Bayul T."/>
            <person name="Berlin A."/>
            <person name="Bessette D."/>
            <person name="Bloom T."/>
            <person name="Blye J."/>
            <person name="Boguslavskiy L."/>
            <person name="Bonnet C."/>
            <person name="Boukhgalter B."/>
            <person name="Bourzgui I."/>
            <person name="Brown A."/>
            <person name="Cahill P."/>
            <person name="Channer S."/>
            <person name="Cheshatsang Y."/>
            <person name="Chuda L."/>
            <person name="Citroen M."/>
            <person name="Collymore A."/>
            <person name="Cooke P."/>
            <person name="Costello M."/>
            <person name="D'Aco K."/>
            <person name="Daza R."/>
            <person name="De Haan G."/>
            <person name="DeGray S."/>
            <person name="DeMaso C."/>
            <person name="Dhargay N."/>
            <person name="Dooley K."/>
            <person name="Dooley E."/>
            <person name="Doricent M."/>
            <person name="Dorje P."/>
            <person name="Dorjee K."/>
            <person name="Dupes A."/>
            <person name="Elong R."/>
            <person name="Falk J."/>
            <person name="Farina A."/>
            <person name="Faro S."/>
            <person name="Ferguson D."/>
            <person name="Fisher S."/>
            <person name="Foley C.D."/>
            <person name="Franke A."/>
            <person name="Friedrich D."/>
            <person name="Gadbois L."/>
            <person name="Gearin G."/>
            <person name="Gearin C.R."/>
            <person name="Giannoukos G."/>
            <person name="Goode T."/>
            <person name="Graham J."/>
            <person name="Grandbois E."/>
            <person name="Grewal S."/>
            <person name="Gyaltsen K."/>
            <person name="Hafez N."/>
            <person name="Hagos B."/>
            <person name="Hall J."/>
            <person name="Henson C."/>
            <person name="Hollinger A."/>
            <person name="Honan T."/>
            <person name="Huard M.D."/>
            <person name="Hughes L."/>
            <person name="Hurhula B."/>
            <person name="Husby M.E."/>
            <person name="Kamat A."/>
            <person name="Kanga B."/>
            <person name="Kashin S."/>
            <person name="Khazanovich D."/>
            <person name="Kisner P."/>
            <person name="Lance K."/>
            <person name="Lara M."/>
            <person name="Lee W."/>
            <person name="Lennon N."/>
            <person name="Letendre F."/>
            <person name="LeVine R."/>
            <person name="Lipovsky A."/>
            <person name="Liu X."/>
            <person name="Liu J."/>
            <person name="Liu S."/>
            <person name="Lokyitsang T."/>
            <person name="Lokyitsang Y."/>
            <person name="Lubonja R."/>
            <person name="Lui A."/>
            <person name="MacDonald P."/>
            <person name="Magnisalis V."/>
            <person name="Maru K."/>
            <person name="Matthews C."/>
            <person name="McCusker W."/>
            <person name="McDonough S."/>
            <person name="Mehta T."/>
            <person name="Meldrim J."/>
            <person name="Meneus L."/>
            <person name="Mihai O."/>
            <person name="Mihalev A."/>
            <person name="Mihova T."/>
            <person name="Mittelman R."/>
            <person name="Mlenga V."/>
            <person name="Montmayeur A."/>
            <person name="Mulrain L."/>
            <person name="Navidi A."/>
            <person name="Naylor J."/>
            <person name="Negash T."/>
            <person name="Nguyen T."/>
            <person name="Nguyen N."/>
            <person name="Nicol R."/>
            <person name="Norbu C."/>
            <person name="Norbu N."/>
            <person name="Novod N."/>
            <person name="O'Neill B."/>
            <person name="Osman S."/>
            <person name="Markiewicz E."/>
            <person name="Oyono O.L."/>
            <person name="Patti C."/>
            <person name="Phunkhang P."/>
            <person name="Pierre F."/>
            <person name="Priest M."/>
            <person name="Raghuraman S."/>
            <person name="Rege F."/>
            <person name="Reyes R."/>
            <person name="Rise C."/>
            <person name="Rogov P."/>
            <person name="Ross K."/>
            <person name="Ryan E."/>
            <person name="Settipalli S."/>
            <person name="Shea T."/>
            <person name="Sherpa N."/>
            <person name="Shi L."/>
            <person name="Shih D."/>
            <person name="Sparrow T."/>
            <person name="Spaulding J."/>
            <person name="Stalker J."/>
            <person name="Stange-Thomann N."/>
            <person name="Stavropoulos S."/>
            <person name="Stone C."/>
            <person name="Strader C."/>
            <person name="Tesfaye S."/>
            <person name="Thomson T."/>
            <person name="Thoulutsang Y."/>
            <person name="Thoulutsang D."/>
            <person name="Topham K."/>
            <person name="Topping I."/>
            <person name="Tsamla T."/>
            <person name="Vassiliev H."/>
            <person name="Vo A."/>
            <person name="Wangchuk T."/>
            <person name="Wangdi T."/>
            <person name="Weiand M."/>
            <person name="Wilkinson J."/>
            <person name="Wilson A."/>
            <person name="Yadav S."/>
            <person name="Young G."/>
            <person name="Yu Q."/>
            <person name="Zembek L."/>
            <person name="Zhong D."/>
            <person name="Zimmer A."/>
            <person name="Zwirko Z."/>
            <person name="Jaffe D.B."/>
            <person name="Alvarez P."/>
            <person name="Brockman W."/>
            <person name="Butler J."/>
            <person name="Chin C."/>
            <person name="Gnerre S."/>
            <person name="Grabherr M."/>
            <person name="Kleber M."/>
            <person name="Mauceli E."/>
            <person name="MacCallum I."/>
        </authorList>
    </citation>
    <scope>NUCLEOTIDE SEQUENCE [LARGE SCALE GENOMIC DNA]</scope>
    <source>
        <strain evidence="4">white501</strain>
    </source>
</reference>
<feature type="region of interest" description="Disordered" evidence="1">
    <location>
        <begin position="316"/>
        <end position="349"/>
    </location>
</feature>
<dbReference type="AlphaFoldDB" id="B4NSQ6"/>
<feature type="compositionally biased region" description="Polar residues" evidence="1">
    <location>
        <begin position="208"/>
        <end position="232"/>
    </location>
</feature>
<dbReference type="HOGENOM" id="CLU_005665_0_0_1"/>
<protein>
    <submittedName>
        <fullName evidence="3">GD15461</fullName>
    </submittedName>
</protein>
<dbReference type="EMBL" id="CH982409">
    <property type="protein sequence ID" value="EDX15634.1"/>
    <property type="molecule type" value="Genomic_DNA"/>
</dbReference>
<feature type="compositionally biased region" description="Basic and acidic residues" evidence="1">
    <location>
        <begin position="147"/>
        <end position="171"/>
    </location>
</feature>
<dbReference type="OrthoDB" id="6430068at2759"/>
<name>B4NSQ6_DROSI</name>
<evidence type="ECO:0000313" key="3">
    <source>
        <dbReference type="EMBL" id="EDX15634.1"/>
    </source>
</evidence>
<feature type="compositionally biased region" description="Polar residues" evidence="1">
    <location>
        <begin position="332"/>
        <end position="347"/>
    </location>
</feature>
<keyword evidence="4" id="KW-1185">Reference proteome</keyword>
<feature type="chain" id="PRO_5002820193" evidence="2">
    <location>
        <begin position="17"/>
        <end position="728"/>
    </location>
</feature>
<keyword evidence="2" id="KW-0732">Signal</keyword>
<organism evidence="3 4">
    <name type="scientific">Drosophila simulans</name>
    <name type="common">Fruit fly</name>
    <dbReference type="NCBI Taxonomy" id="7240"/>
    <lineage>
        <taxon>Eukaryota</taxon>
        <taxon>Metazoa</taxon>
        <taxon>Ecdysozoa</taxon>
        <taxon>Arthropoda</taxon>
        <taxon>Hexapoda</taxon>
        <taxon>Insecta</taxon>
        <taxon>Pterygota</taxon>
        <taxon>Neoptera</taxon>
        <taxon>Endopterygota</taxon>
        <taxon>Diptera</taxon>
        <taxon>Brachycera</taxon>
        <taxon>Muscomorpha</taxon>
        <taxon>Ephydroidea</taxon>
        <taxon>Drosophilidae</taxon>
        <taxon>Drosophila</taxon>
        <taxon>Sophophora</taxon>
    </lineage>
</organism>
<evidence type="ECO:0000313" key="4">
    <source>
        <dbReference type="Proteomes" id="UP000000304"/>
    </source>
</evidence>
<sequence length="728" mass="80586">MLRHLLILCALGSATCGDVELLTQTVYGFLDFTTTIGNTVMVFSPQSSPAFELKSNDTHEIINIIETKPKVTKKEKESVGIKPTPLIVTHSNVIPETETSQIESYNISLSNSPIQTLLNAPEYDLLSRQPEQFAEETYRLVNFKSKGEADRQRIYPSKKEPVHGHQTRSTEFRSIVTATKDSGKFSKVSQVHAVASVEKKSKPRQSRTNKPVTPSIQPSRTLKESSIQTQLASKPPRKSHQSGRDNRGSSGTRKPSRPKGKRRNKHTQSSKPAVAPSATETTARHSYRSKANANAVQEEPVSVVSPNAFKLNRRPGRWQYKSSPKPKVNIRKNANPNVPTTVQNDTAPSDEIPVDIITNQAINNGRDLEASGSQNGPVANNNNDDPNSKYFVQTLNVEISTPQPFIDTYYEIATIKTPFIFQAGVVKKTRFLTVTSTIEKVIQEEHTKEYSEDDGPLTENILEATASTDDKTLTGSVTTLKPIYLGEETETPSLETITESFSITHTKLKTQILPVVYAKRNETIQFTLVQTYDYTSLITIKPKLKVEAKSNVTSPLIPLLPESISFPETLQNSLITSTRPVIKLETIWESHVVPLVRGTETIMRTLSKSVGVVEKTEYVTDVATISMPTPSSQYPFSINPFNPFNPLLPIAPQQFITSTEVQQSMVTETSSKVLKLTFGARTAYTTIFSTSVVPTAVTRLITATIPGQPGQSFPNYFPPPYNPFAYVG</sequence>
<dbReference type="OMA" id="VHGYQTR"/>
<dbReference type="PANTHER" id="PTHR39072:SF3">
    <property type="entry name" value="RE48511P"/>
    <property type="match status" value="1"/>
</dbReference>
<dbReference type="PANTHER" id="PTHR39072">
    <property type="entry name" value="RE48511P"/>
    <property type="match status" value="1"/>
</dbReference>
<feature type="signal peptide" evidence="2">
    <location>
        <begin position="1"/>
        <end position="16"/>
    </location>
</feature>
<dbReference type="PhylomeDB" id="B4NSQ6"/>
<accession>B4NSQ6</accession>
<feature type="region of interest" description="Disordered" evidence="1">
    <location>
        <begin position="366"/>
        <end position="385"/>
    </location>
</feature>
<gene>
    <name evidence="3" type="primary">Dsim\GD15461</name>
    <name evidence="3" type="ORF">Dsim_GD15461</name>
</gene>
<feature type="region of interest" description="Disordered" evidence="1">
    <location>
        <begin position="147"/>
        <end position="300"/>
    </location>
</feature>
<feature type="compositionally biased region" description="Basic residues" evidence="1">
    <location>
        <begin position="254"/>
        <end position="268"/>
    </location>
</feature>
<feature type="compositionally biased region" description="Polar residues" evidence="1">
    <location>
        <begin position="371"/>
        <end position="385"/>
    </location>
</feature>
<evidence type="ECO:0000256" key="1">
    <source>
        <dbReference type="SAM" id="MobiDB-lite"/>
    </source>
</evidence>
<dbReference type="Proteomes" id="UP000000304">
    <property type="component" value="Unassembled WGS sequence"/>
</dbReference>